<accession>A0A8S3ZIR0</accession>
<protein>
    <recommendedName>
        <fullName evidence="4">DUF4430 domain-containing protein</fullName>
    </recommendedName>
</protein>
<feature type="signal peptide" evidence="1">
    <location>
        <begin position="1"/>
        <end position="21"/>
    </location>
</feature>
<evidence type="ECO:0000313" key="3">
    <source>
        <dbReference type="Proteomes" id="UP000678393"/>
    </source>
</evidence>
<evidence type="ECO:0000256" key="1">
    <source>
        <dbReference type="SAM" id="SignalP"/>
    </source>
</evidence>
<dbReference type="PANTHER" id="PTHR10559:SF18">
    <property type="entry name" value="TRANSCOBALAMIN II"/>
    <property type="match status" value="1"/>
</dbReference>
<dbReference type="Gene3D" id="2.170.130.30">
    <property type="match status" value="1"/>
</dbReference>
<dbReference type="OrthoDB" id="6084164at2759"/>
<feature type="chain" id="PRO_5035778411" description="DUF4430 domain-containing protein" evidence="1">
    <location>
        <begin position="22"/>
        <end position="176"/>
    </location>
</feature>
<gene>
    <name evidence="2" type="ORF">CUNI_LOCUS15012</name>
</gene>
<dbReference type="AlphaFoldDB" id="A0A8S3ZIR0"/>
<reference evidence="2" key="1">
    <citation type="submission" date="2021-04" db="EMBL/GenBank/DDBJ databases">
        <authorList>
            <consortium name="Molecular Ecology Group"/>
        </authorList>
    </citation>
    <scope>NUCLEOTIDE SEQUENCE</scope>
</reference>
<organism evidence="2 3">
    <name type="scientific">Candidula unifasciata</name>
    <dbReference type="NCBI Taxonomy" id="100452"/>
    <lineage>
        <taxon>Eukaryota</taxon>
        <taxon>Metazoa</taxon>
        <taxon>Spiralia</taxon>
        <taxon>Lophotrochozoa</taxon>
        <taxon>Mollusca</taxon>
        <taxon>Gastropoda</taxon>
        <taxon>Heterobranchia</taxon>
        <taxon>Euthyneura</taxon>
        <taxon>Panpulmonata</taxon>
        <taxon>Eupulmonata</taxon>
        <taxon>Stylommatophora</taxon>
        <taxon>Helicina</taxon>
        <taxon>Helicoidea</taxon>
        <taxon>Geomitridae</taxon>
        <taxon>Candidula</taxon>
    </lineage>
</organism>
<dbReference type="Proteomes" id="UP000678393">
    <property type="component" value="Unassembled WGS sequence"/>
</dbReference>
<proteinExistence type="predicted"/>
<dbReference type="PANTHER" id="PTHR10559">
    <property type="entry name" value="TRANSCOBALAMIN-1/GASTRIC INTRINSIC FACTOR"/>
    <property type="match status" value="1"/>
</dbReference>
<evidence type="ECO:0008006" key="4">
    <source>
        <dbReference type="Google" id="ProtNLM"/>
    </source>
</evidence>
<keyword evidence="1" id="KW-0732">Signal</keyword>
<dbReference type="EMBL" id="CAJHNH020003502">
    <property type="protein sequence ID" value="CAG5129454.1"/>
    <property type="molecule type" value="Genomic_DNA"/>
</dbReference>
<evidence type="ECO:0000313" key="2">
    <source>
        <dbReference type="EMBL" id="CAG5129454.1"/>
    </source>
</evidence>
<comment type="caution">
    <text evidence="2">The sequence shown here is derived from an EMBL/GenBank/DDBJ whole genome shotgun (WGS) entry which is preliminary data.</text>
</comment>
<name>A0A8S3ZIR0_9EUPU</name>
<sequence>MNHVIATISVLVLMALKVITASTETCKLGKISNQCIDNEPPCGYCGEYISITIIVTNTLVEPKFLSEVRVEKEPQQTLFYFLQLAVNQNSNLKFSSTYYAKLGFMVDTINKVTANVTAQTYWRIISVTSGNKPLECGVSSYIPVQGEVILFNFTTWSDTQNEKDAAFPQCIFGGCS</sequence>
<dbReference type="InterPro" id="IPR051588">
    <property type="entry name" value="Cobalamin_Transport"/>
</dbReference>
<keyword evidence="3" id="KW-1185">Reference proteome</keyword>